<proteinExistence type="predicted"/>
<reference evidence="2 3" key="1">
    <citation type="submission" date="2018-05" db="EMBL/GenBank/DDBJ databases">
        <title>Genomic Encyclopedia of Type Strains, Phase IV (KMG-IV): sequencing the most valuable type-strain genomes for metagenomic binning, comparative biology and taxonomic classification.</title>
        <authorList>
            <person name="Goeker M."/>
        </authorList>
    </citation>
    <scope>NUCLEOTIDE SEQUENCE [LARGE SCALE GENOMIC DNA]</scope>
    <source>
        <strain evidence="2 3">DSM 23606</strain>
    </source>
</reference>
<dbReference type="InterPro" id="IPR052340">
    <property type="entry name" value="RNase_Y/CdgJ"/>
</dbReference>
<keyword evidence="3" id="KW-1185">Reference proteome</keyword>
<evidence type="ECO:0000313" key="3">
    <source>
        <dbReference type="Proteomes" id="UP000246569"/>
    </source>
</evidence>
<dbReference type="InterPro" id="IPR013976">
    <property type="entry name" value="HDOD"/>
</dbReference>
<dbReference type="SUPFAM" id="SSF109604">
    <property type="entry name" value="HD-domain/PDEase-like"/>
    <property type="match status" value="1"/>
</dbReference>
<dbReference type="Gene3D" id="1.10.3210.10">
    <property type="entry name" value="Hypothetical protein af1432"/>
    <property type="match status" value="1"/>
</dbReference>
<evidence type="ECO:0000313" key="2">
    <source>
        <dbReference type="EMBL" id="PWV59267.1"/>
    </source>
</evidence>
<protein>
    <submittedName>
        <fullName evidence="2">HD-like signal output (HDOD) protein</fullName>
    </submittedName>
</protein>
<dbReference type="PANTHER" id="PTHR33525">
    <property type="match status" value="1"/>
</dbReference>
<organism evidence="2 3">
    <name type="scientific">Plasticicumulans acidivorans</name>
    <dbReference type="NCBI Taxonomy" id="886464"/>
    <lineage>
        <taxon>Bacteria</taxon>
        <taxon>Pseudomonadati</taxon>
        <taxon>Pseudomonadota</taxon>
        <taxon>Gammaproteobacteria</taxon>
        <taxon>Candidatus Competibacteraceae</taxon>
        <taxon>Plasticicumulans</taxon>
    </lineage>
</organism>
<dbReference type="RefSeq" id="WP_110019679.1">
    <property type="nucleotide sequence ID" value="NZ_QGTJ01000011.1"/>
</dbReference>
<comment type="caution">
    <text evidence="2">The sequence shown here is derived from an EMBL/GenBank/DDBJ whole genome shotgun (WGS) entry which is preliminary data.</text>
</comment>
<dbReference type="Proteomes" id="UP000246569">
    <property type="component" value="Unassembled WGS sequence"/>
</dbReference>
<feature type="domain" description="HDOD" evidence="1">
    <location>
        <begin position="96"/>
        <end position="289"/>
    </location>
</feature>
<dbReference type="EMBL" id="QGTJ01000011">
    <property type="protein sequence ID" value="PWV59267.1"/>
    <property type="molecule type" value="Genomic_DNA"/>
</dbReference>
<sequence>MWKRFLDWLLGRKPQATPPAAHVASPAKPAPVPAAVPDAAVAPPDPASAQWLFDEFESLLFGGGGVPAVEQLKPVERQVYGIVEAQLRAGLAPEALPKLPMTVGLLLRELQDPQGSQRRIEDLVRRDPALAGDVLRIANSPAYRVSDTPIASIEGALRLIGQETLKSIVVAVLMRPVIHIQPIYFLMFGSFLWDQAMASALAARQLARDGQELDPFVAYFTGLSHNVGRIAIFRMVADNFNQLGAEMPPRPDVFRLLMGAYGSLLSASIVRHWGVGMDLPVAIHDQSRVAAGEAVERMSPLGELLFRARLLACAALLKREGQVAPERIEAALAGYGLQLCQCPELSGLGRA</sequence>
<accession>A0A317MS28</accession>
<evidence type="ECO:0000259" key="1">
    <source>
        <dbReference type="PROSITE" id="PS51833"/>
    </source>
</evidence>
<dbReference type="PROSITE" id="PS51833">
    <property type="entry name" value="HDOD"/>
    <property type="match status" value="1"/>
</dbReference>
<name>A0A317MS28_9GAMM</name>
<dbReference type="Pfam" id="PF08668">
    <property type="entry name" value="HDOD"/>
    <property type="match status" value="1"/>
</dbReference>
<dbReference type="PANTHER" id="PTHR33525:SF6">
    <property type="entry name" value="HDOD DOMAIN-CONTAINING PROTEIN"/>
    <property type="match status" value="1"/>
</dbReference>
<dbReference type="AlphaFoldDB" id="A0A317MS28"/>
<dbReference type="OrthoDB" id="5848404at2"/>
<gene>
    <name evidence="2" type="ORF">C7443_11135</name>
</gene>